<sequence>MRPRRALTIKSKEKTSEFRFKDFQQARQYLYIHLSQSIRVIQLVPEVFEEFSYLSKNPAVEADENSETLFIPINIHSQRKFSLPGKDCFSDLIIFRVELCQPTRFKFKYSFIIQILSFNFQVHDSLSFMIQFIYELPLASFNPLERIVNESEDVEFNPKTNELHFQVHMYFIVQLFQLIFQLIQYNFSIDRQIGVQRK</sequence>
<organism evidence="2">
    <name type="scientific">Hexamita inflata</name>
    <dbReference type="NCBI Taxonomy" id="28002"/>
    <lineage>
        <taxon>Eukaryota</taxon>
        <taxon>Metamonada</taxon>
        <taxon>Diplomonadida</taxon>
        <taxon>Hexamitidae</taxon>
        <taxon>Hexamitinae</taxon>
        <taxon>Hexamita</taxon>
    </lineage>
</organism>
<evidence type="ECO:0000313" key="2">
    <source>
        <dbReference type="EMBL" id="CAI9913711.1"/>
    </source>
</evidence>
<dbReference type="EMBL" id="CATOUU010000032">
    <property type="protein sequence ID" value="CAI9913711.1"/>
    <property type="molecule type" value="Genomic_DNA"/>
</dbReference>
<keyword evidence="4" id="KW-1185">Reference proteome</keyword>
<accession>A0AA86N6L5</accession>
<gene>
    <name evidence="2" type="ORF">HINF_LOCUS1356</name>
    <name evidence="3" type="ORF">HINF_LOCUS62567</name>
</gene>
<reference evidence="2" key="1">
    <citation type="submission" date="2023-06" db="EMBL/GenBank/DDBJ databases">
        <authorList>
            <person name="Kurt Z."/>
        </authorList>
    </citation>
    <scope>NUCLEOTIDE SEQUENCE</scope>
</reference>
<feature type="transmembrane region" description="Helical" evidence="1">
    <location>
        <begin position="167"/>
        <end position="187"/>
    </location>
</feature>
<name>A0AA86N6L5_9EUKA</name>
<dbReference type="Proteomes" id="UP001642409">
    <property type="component" value="Unassembled WGS sequence"/>
</dbReference>
<reference evidence="3 4" key="2">
    <citation type="submission" date="2024-07" db="EMBL/GenBank/DDBJ databases">
        <authorList>
            <person name="Akdeniz Z."/>
        </authorList>
    </citation>
    <scope>NUCLEOTIDE SEQUENCE [LARGE SCALE GENOMIC DNA]</scope>
</reference>
<keyword evidence="1" id="KW-0472">Membrane</keyword>
<evidence type="ECO:0000313" key="4">
    <source>
        <dbReference type="Proteomes" id="UP001642409"/>
    </source>
</evidence>
<protein>
    <submittedName>
        <fullName evidence="3">Hypothetical_protein</fullName>
    </submittedName>
</protein>
<evidence type="ECO:0000313" key="3">
    <source>
        <dbReference type="EMBL" id="CAL6085196.1"/>
    </source>
</evidence>
<evidence type="ECO:0000256" key="1">
    <source>
        <dbReference type="SAM" id="Phobius"/>
    </source>
</evidence>
<dbReference type="AlphaFoldDB" id="A0AA86N6L5"/>
<keyword evidence="1" id="KW-0812">Transmembrane</keyword>
<keyword evidence="1" id="KW-1133">Transmembrane helix</keyword>
<feature type="transmembrane region" description="Helical" evidence="1">
    <location>
        <begin position="111"/>
        <end position="134"/>
    </location>
</feature>
<dbReference type="EMBL" id="CAXDID020000384">
    <property type="protein sequence ID" value="CAL6085196.1"/>
    <property type="molecule type" value="Genomic_DNA"/>
</dbReference>
<proteinExistence type="predicted"/>
<comment type="caution">
    <text evidence="2">The sequence shown here is derived from an EMBL/GenBank/DDBJ whole genome shotgun (WGS) entry which is preliminary data.</text>
</comment>